<proteinExistence type="predicted"/>
<feature type="domain" description="Acyl-CoA thioesterase-like N-terminal HotDog" evidence="1">
    <location>
        <begin position="32"/>
        <end position="120"/>
    </location>
</feature>
<sequence>MTDTVPDPGNHPFRDLTTLDAAGDDRWLAHIAPVWTIGPKVHGGCMLAVCAAAARSAAQAAGADPAVQPLAVSAGFVAAPDPGDVQLTTIVRKLGKQVGLVDVELSQGDRVAVRASVTLGRPDTGEPRYTTAHPVAELSVQPPADAPLIGPGHPMAQVVNLCGGADLVVDETSARFLAGEQGEPVVRMWARPWPGDEADVDTAALFALMAGDISAPVTMNRGLFGWAPTVQLTAYLRRLPAPGWLRIMADSTVLGNAWFEEDHTVVDATGAVVVQSRQLAMVPR</sequence>
<dbReference type="RefSeq" id="WP_017680054.1">
    <property type="nucleotide sequence ID" value="NZ_CP023714.1"/>
</dbReference>
<dbReference type="Pfam" id="PF20789">
    <property type="entry name" value="4HBT_3C"/>
    <property type="match status" value="1"/>
</dbReference>
<dbReference type="Pfam" id="PF13622">
    <property type="entry name" value="4HBT_3"/>
    <property type="match status" value="1"/>
</dbReference>
<feature type="domain" description="Acyl-CoA thioesterase-like C-terminal" evidence="2">
    <location>
        <begin position="158"/>
        <end position="282"/>
    </location>
</feature>
<protein>
    <submittedName>
        <fullName evidence="3">Uncharacterized protein</fullName>
    </submittedName>
</protein>
<dbReference type="Proteomes" id="UP000042997">
    <property type="component" value="Unassembled WGS sequence"/>
</dbReference>
<accession>A0A098BI11</accession>
<evidence type="ECO:0000313" key="3">
    <source>
        <dbReference type="EMBL" id="CDZ87860.1"/>
    </source>
</evidence>
<reference evidence="3 4" key="1">
    <citation type="journal article" date="2014" name="Genome Announc.">
        <title>Draft Genome Sequence of Propane- and Butane-Oxidizing Actinobacterium Rhodococcus ruber IEGM 231.</title>
        <authorList>
            <person name="Ivshina I.B."/>
            <person name="Kuyukina M.S."/>
            <person name="Krivoruchko A.V."/>
            <person name="Barbe V."/>
            <person name="Fischer C."/>
        </authorList>
    </citation>
    <scope>NUCLEOTIDE SEQUENCE [LARGE SCALE GENOMIC DNA]</scope>
</reference>
<evidence type="ECO:0000313" key="4">
    <source>
        <dbReference type="Proteomes" id="UP000042997"/>
    </source>
</evidence>
<dbReference type="InterPro" id="IPR049450">
    <property type="entry name" value="ACOT8-like_C"/>
</dbReference>
<dbReference type="SUPFAM" id="SSF54637">
    <property type="entry name" value="Thioesterase/thiol ester dehydrase-isomerase"/>
    <property type="match status" value="2"/>
</dbReference>
<dbReference type="InterPro" id="IPR052389">
    <property type="entry name" value="Sec_Metab_Biosynth-Assoc"/>
</dbReference>
<dbReference type="PANTHER" id="PTHR38110">
    <property type="entry name" value="CHROMOSOME 23, WHOLE GENOME SHOTGUN SEQUENCE"/>
    <property type="match status" value="1"/>
</dbReference>
<dbReference type="PANTHER" id="PTHR38110:SF1">
    <property type="entry name" value="THIOESTERASE DOMAIN-CONTAINING PROTEIN"/>
    <property type="match status" value="1"/>
</dbReference>
<dbReference type="EMBL" id="CCSD01000045">
    <property type="protein sequence ID" value="CDZ87860.1"/>
    <property type="molecule type" value="Genomic_DNA"/>
</dbReference>
<evidence type="ECO:0000259" key="2">
    <source>
        <dbReference type="Pfam" id="PF20789"/>
    </source>
</evidence>
<dbReference type="Gene3D" id="2.40.160.210">
    <property type="entry name" value="Acyl-CoA thioesterase, double hotdog domain"/>
    <property type="match status" value="1"/>
</dbReference>
<organism evidence="3 4">
    <name type="scientific">Rhodococcus ruber</name>
    <dbReference type="NCBI Taxonomy" id="1830"/>
    <lineage>
        <taxon>Bacteria</taxon>
        <taxon>Bacillati</taxon>
        <taxon>Actinomycetota</taxon>
        <taxon>Actinomycetes</taxon>
        <taxon>Mycobacteriales</taxon>
        <taxon>Nocardiaceae</taxon>
        <taxon>Rhodococcus</taxon>
    </lineage>
</organism>
<dbReference type="InterPro" id="IPR042171">
    <property type="entry name" value="Acyl-CoA_hotdog"/>
</dbReference>
<dbReference type="InterPro" id="IPR029069">
    <property type="entry name" value="HotDog_dom_sf"/>
</dbReference>
<dbReference type="eggNOG" id="COG2050">
    <property type="taxonomic scope" value="Bacteria"/>
</dbReference>
<dbReference type="AlphaFoldDB" id="A0A098BI11"/>
<dbReference type="InterPro" id="IPR049449">
    <property type="entry name" value="TesB_ACOT8-like_N"/>
</dbReference>
<dbReference type="OrthoDB" id="5418286at2"/>
<gene>
    <name evidence="3" type="ORF">RHRU231_350077</name>
</gene>
<evidence type="ECO:0000259" key="1">
    <source>
        <dbReference type="Pfam" id="PF13622"/>
    </source>
</evidence>
<dbReference type="GeneID" id="66837127"/>
<name>A0A098BI11_9NOCA</name>